<dbReference type="Proteomes" id="UP000307440">
    <property type="component" value="Unassembled WGS sequence"/>
</dbReference>
<proteinExistence type="predicted"/>
<reference evidence="1 2" key="1">
    <citation type="journal article" date="2019" name="Nat. Ecol. Evol.">
        <title>Megaphylogeny resolves global patterns of mushroom evolution.</title>
        <authorList>
            <person name="Varga T."/>
            <person name="Krizsan K."/>
            <person name="Foldi C."/>
            <person name="Dima B."/>
            <person name="Sanchez-Garcia M."/>
            <person name="Sanchez-Ramirez S."/>
            <person name="Szollosi G.J."/>
            <person name="Szarkandi J.G."/>
            <person name="Papp V."/>
            <person name="Albert L."/>
            <person name="Andreopoulos W."/>
            <person name="Angelini C."/>
            <person name="Antonin V."/>
            <person name="Barry K.W."/>
            <person name="Bougher N.L."/>
            <person name="Buchanan P."/>
            <person name="Buyck B."/>
            <person name="Bense V."/>
            <person name="Catcheside P."/>
            <person name="Chovatia M."/>
            <person name="Cooper J."/>
            <person name="Damon W."/>
            <person name="Desjardin D."/>
            <person name="Finy P."/>
            <person name="Geml J."/>
            <person name="Haridas S."/>
            <person name="Hughes K."/>
            <person name="Justo A."/>
            <person name="Karasinski D."/>
            <person name="Kautmanova I."/>
            <person name="Kiss B."/>
            <person name="Kocsube S."/>
            <person name="Kotiranta H."/>
            <person name="LaButti K.M."/>
            <person name="Lechner B.E."/>
            <person name="Liimatainen K."/>
            <person name="Lipzen A."/>
            <person name="Lukacs Z."/>
            <person name="Mihaltcheva S."/>
            <person name="Morgado L.N."/>
            <person name="Niskanen T."/>
            <person name="Noordeloos M.E."/>
            <person name="Ohm R.A."/>
            <person name="Ortiz-Santana B."/>
            <person name="Ovrebo C."/>
            <person name="Racz N."/>
            <person name="Riley R."/>
            <person name="Savchenko A."/>
            <person name="Shiryaev A."/>
            <person name="Soop K."/>
            <person name="Spirin V."/>
            <person name="Szebenyi C."/>
            <person name="Tomsovsky M."/>
            <person name="Tulloss R.E."/>
            <person name="Uehling J."/>
            <person name="Grigoriev I.V."/>
            <person name="Vagvolgyi C."/>
            <person name="Papp T."/>
            <person name="Martin F.M."/>
            <person name="Miettinen O."/>
            <person name="Hibbett D.S."/>
            <person name="Nagy L.G."/>
        </authorList>
    </citation>
    <scope>NUCLEOTIDE SEQUENCE [LARGE SCALE GENOMIC DNA]</scope>
    <source>
        <strain evidence="1 2">CBS 121175</strain>
    </source>
</reference>
<dbReference type="SUPFAM" id="SSF52047">
    <property type="entry name" value="RNI-like"/>
    <property type="match status" value="1"/>
</dbReference>
<dbReference type="AlphaFoldDB" id="A0A5C3KHJ7"/>
<dbReference type="OrthoDB" id="3171058at2759"/>
<dbReference type="EMBL" id="ML210334">
    <property type="protein sequence ID" value="TFK19580.1"/>
    <property type="molecule type" value="Genomic_DNA"/>
</dbReference>
<accession>A0A5C3KHJ7</accession>
<evidence type="ECO:0000313" key="1">
    <source>
        <dbReference type="EMBL" id="TFK19580.1"/>
    </source>
</evidence>
<evidence type="ECO:0000313" key="2">
    <source>
        <dbReference type="Proteomes" id="UP000307440"/>
    </source>
</evidence>
<organism evidence="1 2">
    <name type="scientific">Coprinopsis marcescibilis</name>
    <name type="common">Agaric fungus</name>
    <name type="synonym">Psathyrella marcescibilis</name>
    <dbReference type="NCBI Taxonomy" id="230819"/>
    <lineage>
        <taxon>Eukaryota</taxon>
        <taxon>Fungi</taxon>
        <taxon>Dikarya</taxon>
        <taxon>Basidiomycota</taxon>
        <taxon>Agaricomycotina</taxon>
        <taxon>Agaricomycetes</taxon>
        <taxon>Agaricomycetidae</taxon>
        <taxon>Agaricales</taxon>
        <taxon>Agaricineae</taxon>
        <taxon>Psathyrellaceae</taxon>
        <taxon>Coprinopsis</taxon>
    </lineage>
</organism>
<gene>
    <name evidence="1" type="ORF">FA15DRAFT_674305</name>
</gene>
<name>A0A5C3KHJ7_COPMA</name>
<sequence>MPRWAAAARSLLNMGPWKAPQTESQDPKFSQLGSGEPLPILPVEIWTTVLRFAVRLHGSLAEDLPDYFSNCSSEEGNPDPDPGLPKDRAVLIEVCSAFRNIVTEISMEYMLIRSEKDLEHFANLAICVRHTSDGQRLGDLARRIDLHILGHYKVQHLSTLLQYTPNLLTFRICNGGNKEVLARLPRQTMAALMMHGRNLRRIDFASPAEAPSLQDLVDISRNLHFLKTLHLLCIHSYPIDRETIVKMPTLRFSSLETLSLGLIPEIGPIVPPTYSMTWDPLVALLSKAPAQQLPNLHRLETDIFPSHAMHFFTAHGHKLHTLRTTTWTAADNLPTALKYCPNLKDLILSHCGGHLNFTVPTHHPTIQRLCIAPMSQELSREAPDRIFRYVVVDPVDELLQVLEKFDSPAWSELRIKNTGTYTGLHNHHVWLNTWWRRWNIRGVVLCDKDGVSYRDTGTEGELALNNILESKAVLQKHLVT</sequence>
<dbReference type="InterPro" id="IPR032675">
    <property type="entry name" value="LRR_dom_sf"/>
</dbReference>
<dbReference type="Gene3D" id="3.80.10.10">
    <property type="entry name" value="Ribonuclease Inhibitor"/>
    <property type="match status" value="1"/>
</dbReference>
<protein>
    <recommendedName>
        <fullName evidence="3">F-box domain-containing protein</fullName>
    </recommendedName>
</protein>
<evidence type="ECO:0008006" key="3">
    <source>
        <dbReference type="Google" id="ProtNLM"/>
    </source>
</evidence>
<keyword evidence="2" id="KW-1185">Reference proteome</keyword>